<proteinExistence type="predicted"/>
<keyword evidence="4" id="KW-1185">Reference proteome</keyword>
<dbReference type="InterPro" id="IPR005537">
    <property type="entry name" value="RAMP_III_fam"/>
</dbReference>
<reference evidence="3 4" key="1">
    <citation type="submission" date="2023-12" db="EMBL/GenBank/DDBJ databases">
        <title>Characterization of antibiotic resistance in Aeromonas spp. in hospital effluent.</title>
        <authorList>
            <person name="Negoseki B.R.S."/>
            <person name="Krul D."/>
            <person name="Siqueira A.C."/>
            <person name="Almeida M."/>
            <person name="Mesa D."/>
            <person name="Conte D."/>
            <person name="Dalla-Costa L.M."/>
        </authorList>
    </citation>
    <scope>NUCLEOTIDE SEQUENCE [LARGE SCALE GENOMIC DNA]</scope>
    <source>
        <strain evidence="3 4">36v</strain>
    </source>
</reference>
<dbReference type="InterPro" id="IPR007522">
    <property type="entry name" value="CRISPR-assoc_prot_TM1795"/>
</dbReference>
<dbReference type="EMBL" id="JAYGOJ010000060">
    <property type="protein sequence ID" value="MEA9436596.1"/>
    <property type="molecule type" value="Genomic_DNA"/>
</dbReference>
<dbReference type="NCBIfam" id="TIGR01894">
    <property type="entry name" value="cas_TM1795_cmr1"/>
    <property type="match status" value="1"/>
</dbReference>
<dbReference type="Pfam" id="PF03787">
    <property type="entry name" value="RAMPs"/>
    <property type="match status" value="1"/>
</dbReference>
<gene>
    <name evidence="3" type="primary">cmr1</name>
    <name evidence="3" type="ORF">VCX44_12405</name>
</gene>
<protein>
    <submittedName>
        <fullName evidence="3">Type III-B CRISPR module RAMP protein Cmr1</fullName>
    </submittedName>
</protein>
<name>A0ABU5W6R7_AERCA</name>
<dbReference type="RefSeq" id="WP_323580691.1">
    <property type="nucleotide sequence ID" value="NZ_JAYGOJ010000060.1"/>
</dbReference>
<keyword evidence="1" id="KW-0051">Antiviral defense</keyword>
<evidence type="ECO:0000313" key="3">
    <source>
        <dbReference type="EMBL" id="MEA9436596.1"/>
    </source>
</evidence>
<comment type="caution">
    <text evidence="3">The sequence shown here is derived from an EMBL/GenBank/DDBJ whole genome shotgun (WGS) entry which is preliminary data.</text>
</comment>
<accession>A0ABU5W6R7</accession>
<dbReference type="Proteomes" id="UP001304847">
    <property type="component" value="Unassembled WGS sequence"/>
</dbReference>
<evidence type="ECO:0000256" key="1">
    <source>
        <dbReference type="ARBA" id="ARBA00023118"/>
    </source>
</evidence>
<sequence length="393" mass="43439">MIQTLVAELQVSAPLIMSGHTSLEKGDSLRPSAIKGALRFWWRALQWPRFRESHASDKDALKALHQAEADLFGAAAGESGKQSKVLLRLGAGQRLDAQAFAKGQDLSRSHPGAVYLMGQGQHQRNNGSLCAGLQSSAPMSLRLSWRADTLKDDEQDGLVRAVMALGLLGSVGARARKGFGSLSLQALTLNKQPLPVPANRAELRHWLADLPRGKADQLPPFTAFGPASRCWVLGLKPAREPLALLNEYGLQMMRYRQTDKQDKQGKVPGLGLFKDDIRQLSKLLENRRIERAPQRAIFGLPSHIRLQKNIEIKPAGKSSDGKAYERRASPLFAHIHRFPSGEQIMLTIMLPAKFLPEDRLIITASQEQEISFSPDWSLIEGFIKQCGGEELTR</sequence>
<organism evidence="3 4">
    <name type="scientific">Aeromonas caviae</name>
    <name type="common">Aeromonas punctata</name>
    <dbReference type="NCBI Taxonomy" id="648"/>
    <lineage>
        <taxon>Bacteria</taxon>
        <taxon>Pseudomonadati</taxon>
        <taxon>Pseudomonadota</taxon>
        <taxon>Gammaproteobacteria</taxon>
        <taxon>Aeromonadales</taxon>
        <taxon>Aeromonadaceae</taxon>
        <taxon>Aeromonas</taxon>
    </lineage>
</organism>
<evidence type="ECO:0000313" key="4">
    <source>
        <dbReference type="Proteomes" id="UP001304847"/>
    </source>
</evidence>
<feature type="domain" description="CRISPR type III-associated protein" evidence="2">
    <location>
        <begin position="27"/>
        <end position="183"/>
    </location>
</feature>
<evidence type="ECO:0000259" key="2">
    <source>
        <dbReference type="Pfam" id="PF03787"/>
    </source>
</evidence>